<dbReference type="OrthoDB" id="9768177at2"/>
<keyword evidence="9 10" id="KW-0998">Cell outer membrane</keyword>
<dbReference type="Pfam" id="PF07715">
    <property type="entry name" value="Plug"/>
    <property type="match status" value="1"/>
</dbReference>
<comment type="similarity">
    <text evidence="10 11">Belongs to the TonB-dependent receptor family.</text>
</comment>
<dbReference type="Gene3D" id="2.170.130.10">
    <property type="entry name" value="TonB-dependent receptor, plug domain"/>
    <property type="match status" value="1"/>
</dbReference>
<dbReference type="NCBIfam" id="TIGR04056">
    <property type="entry name" value="OMP_RagA_SusC"/>
    <property type="match status" value="1"/>
</dbReference>
<protein>
    <submittedName>
        <fullName evidence="15">SusC/RagA family protein</fullName>
    </submittedName>
</protein>
<dbReference type="InterPro" id="IPR000531">
    <property type="entry name" value="Beta-barrel_TonB"/>
</dbReference>
<name>A0A2N0VJI6_9BACT</name>
<comment type="subcellular location">
    <subcellularLocation>
        <location evidence="1 10">Cell outer membrane</location>
        <topology evidence="1 10">Multi-pass membrane protein</topology>
    </subcellularLocation>
</comment>
<dbReference type="AlphaFoldDB" id="A0A2N0VJI6"/>
<evidence type="ECO:0000259" key="14">
    <source>
        <dbReference type="Pfam" id="PF07715"/>
    </source>
</evidence>
<evidence type="ECO:0000256" key="1">
    <source>
        <dbReference type="ARBA" id="ARBA00004571"/>
    </source>
</evidence>
<evidence type="ECO:0000256" key="12">
    <source>
        <dbReference type="SAM" id="SignalP"/>
    </source>
</evidence>
<keyword evidence="5 12" id="KW-0732">Signal</keyword>
<dbReference type="Gene3D" id="2.60.40.1120">
    <property type="entry name" value="Carboxypeptidase-like, regulatory domain"/>
    <property type="match status" value="1"/>
</dbReference>
<dbReference type="NCBIfam" id="TIGR04057">
    <property type="entry name" value="SusC_RagA_signa"/>
    <property type="match status" value="1"/>
</dbReference>
<feature type="domain" description="TonB-dependent receptor-like beta-barrel" evidence="13">
    <location>
        <begin position="386"/>
        <end position="960"/>
    </location>
</feature>
<keyword evidence="16" id="KW-1185">Reference proteome</keyword>
<evidence type="ECO:0000256" key="8">
    <source>
        <dbReference type="ARBA" id="ARBA00023170"/>
    </source>
</evidence>
<dbReference type="Gene3D" id="2.40.170.20">
    <property type="entry name" value="TonB-dependent receptor, beta-barrel domain"/>
    <property type="match status" value="1"/>
</dbReference>
<dbReference type="RefSeq" id="WP_101071648.1">
    <property type="nucleotide sequence ID" value="NZ_PISP01000001.1"/>
</dbReference>
<reference evidence="15 16" key="1">
    <citation type="submission" date="2017-11" db="EMBL/GenBank/DDBJ databases">
        <title>Rhodohalobacter 15182 sp. nov., isolated from a salt lake.</title>
        <authorList>
            <person name="Han S."/>
        </authorList>
    </citation>
    <scope>NUCLEOTIDE SEQUENCE [LARGE SCALE GENOMIC DNA]</scope>
    <source>
        <strain evidence="15 16">15182</strain>
    </source>
</reference>
<evidence type="ECO:0000256" key="4">
    <source>
        <dbReference type="ARBA" id="ARBA00022692"/>
    </source>
</evidence>
<dbReference type="InterPro" id="IPR023997">
    <property type="entry name" value="TonB-dep_OMP_SusC/RagA_CS"/>
</dbReference>
<organism evidence="15 16">
    <name type="scientific">Rhodohalobacter barkolensis</name>
    <dbReference type="NCBI Taxonomy" id="2053187"/>
    <lineage>
        <taxon>Bacteria</taxon>
        <taxon>Pseudomonadati</taxon>
        <taxon>Balneolota</taxon>
        <taxon>Balneolia</taxon>
        <taxon>Balneolales</taxon>
        <taxon>Balneolaceae</taxon>
        <taxon>Rhodohalobacter</taxon>
    </lineage>
</organism>
<evidence type="ECO:0000256" key="3">
    <source>
        <dbReference type="ARBA" id="ARBA00022452"/>
    </source>
</evidence>
<evidence type="ECO:0000256" key="5">
    <source>
        <dbReference type="ARBA" id="ARBA00022729"/>
    </source>
</evidence>
<dbReference type="InterPro" id="IPR037066">
    <property type="entry name" value="Plug_dom_sf"/>
</dbReference>
<comment type="caution">
    <text evidence="15">The sequence shown here is derived from an EMBL/GenBank/DDBJ whole genome shotgun (WGS) entry which is preliminary data.</text>
</comment>
<evidence type="ECO:0000256" key="2">
    <source>
        <dbReference type="ARBA" id="ARBA00022448"/>
    </source>
</evidence>
<evidence type="ECO:0000313" key="16">
    <source>
        <dbReference type="Proteomes" id="UP000233398"/>
    </source>
</evidence>
<keyword evidence="7 10" id="KW-0472">Membrane</keyword>
<keyword evidence="4 10" id="KW-0812">Transmembrane</keyword>
<dbReference type="SUPFAM" id="SSF49464">
    <property type="entry name" value="Carboxypeptidase regulatory domain-like"/>
    <property type="match status" value="1"/>
</dbReference>
<evidence type="ECO:0000256" key="11">
    <source>
        <dbReference type="RuleBase" id="RU003357"/>
    </source>
</evidence>
<evidence type="ECO:0000256" key="9">
    <source>
        <dbReference type="ARBA" id="ARBA00023237"/>
    </source>
</evidence>
<accession>A0A2N0VJI6</accession>
<feature type="domain" description="TonB-dependent receptor plug" evidence="14">
    <location>
        <begin position="122"/>
        <end position="235"/>
    </location>
</feature>
<keyword evidence="3 10" id="KW-1134">Transmembrane beta strand</keyword>
<evidence type="ECO:0000313" key="15">
    <source>
        <dbReference type="EMBL" id="PKD44356.1"/>
    </source>
</evidence>
<dbReference type="Pfam" id="PF00593">
    <property type="entry name" value="TonB_dep_Rec_b-barrel"/>
    <property type="match status" value="1"/>
</dbReference>
<dbReference type="InterPro" id="IPR023996">
    <property type="entry name" value="TonB-dep_OMP_SusC/RagA"/>
</dbReference>
<keyword evidence="6 11" id="KW-0798">TonB box</keyword>
<dbReference type="InterPro" id="IPR012910">
    <property type="entry name" value="Plug_dom"/>
</dbReference>
<evidence type="ECO:0000259" key="13">
    <source>
        <dbReference type="Pfam" id="PF00593"/>
    </source>
</evidence>
<dbReference type="PROSITE" id="PS52016">
    <property type="entry name" value="TONB_DEPENDENT_REC_3"/>
    <property type="match status" value="1"/>
</dbReference>
<keyword evidence="8" id="KW-0675">Receptor</keyword>
<dbReference type="InterPro" id="IPR039426">
    <property type="entry name" value="TonB-dep_rcpt-like"/>
</dbReference>
<dbReference type="SUPFAM" id="SSF56935">
    <property type="entry name" value="Porins"/>
    <property type="match status" value="1"/>
</dbReference>
<evidence type="ECO:0000256" key="7">
    <source>
        <dbReference type="ARBA" id="ARBA00023136"/>
    </source>
</evidence>
<evidence type="ECO:0000256" key="10">
    <source>
        <dbReference type="PROSITE-ProRule" id="PRU01360"/>
    </source>
</evidence>
<sequence length="996" mass="109945">MKVKQLLSLLLVLFFCSYALPAHAQSELTVSGTVTELETGESLPGVNITVKGSPDRGTTTNLDGEYSLQVSADDVLVFSYIGFVTREIPVDGRETIDVEMSTDVQALSELVVIGYGVQERGDNTGSVRVVSSRDFNAGAITSPEELFQGRAAGVQVTSNSGAPGAGATIRIRGGSSLSASNDPLYVVDGVPLDDGGISGMRSPLNSINPNDIESITVLKDASATAIYGSRASNGVIIITTKRGETGQDVEVNYTGRYSYQTNSDRIDALSAERFQQFVEIGVDNGSLPSGALNTLGNSQTDWQDEIFRNTFSQDHNISVSGAVGNLPYRASLGFSGNQGVLKTSYNDRLTGSIALNPSLLDDQLAIELNARGTRVDNRFADQGAINTAINFDPTQPVMSGGSQYGGYTAWLDGDGNPIPIAPANPVALIDQRRDESTVYRLIGNVKMDYNPSFFEELTATLNLGLDYSDVGDGKVLVSDEAAFAFDGQGLSGVQSDYDQRKENELLDFYLNYNTDLESIESSLDLTAGYSWEHHFEEGSNYSTNFDRSQAVRVDSDTDYATEYYITSFFGRANYSFKDRYLLTGTLRYDGTSRFSEDNRWGLFPSFAFAWQMHEESFLEDSENINELKLRLGYGVTGQQRIGQGNYPYLPQYTFGQNTARYAFGNEWITTLRPEGYNSELKWEETTTYNVALDYSIFGERFFGSIEYYLRETDDLLNVIPVPAGTNFTNRILSNVGSLEVQGLEFDITTRLLSTEDSYWQVTFNATYNIDEITKLTTADDPTYVGVEVGGIAGGTGNQVQVHSVGFPRNSFFVFEQVYDQNGAPIEGLYVDRNGDGVIDEADKYRYKSPNPDYTLGLSSRYEYKQWDASFSARASIGNYVYNNVASDRGFYDSVYNTAGFTMNPTEYIYETGFEAAQYRSDHYVENASFVRLDNVSLGYTFDSLFDLVSSMRVSATVQNVFTITDYSGQDPEVFGGIDFNLYPRPRTFMLGLNLNF</sequence>
<proteinExistence type="inferred from homology"/>
<feature type="signal peptide" evidence="12">
    <location>
        <begin position="1"/>
        <end position="24"/>
    </location>
</feature>
<dbReference type="GO" id="GO:0015344">
    <property type="term" value="F:siderophore uptake transmembrane transporter activity"/>
    <property type="evidence" value="ECO:0007669"/>
    <property type="project" value="TreeGrafter"/>
</dbReference>
<dbReference type="InterPro" id="IPR036942">
    <property type="entry name" value="Beta-barrel_TonB_sf"/>
</dbReference>
<feature type="chain" id="PRO_5014961931" evidence="12">
    <location>
        <begin position="25"/>
        <end position="996"/>
    </location>
</feature>
<dbReference type="PANTHER" id="PTHR30069:SF29">
    <property type="entry name" value="HEMOGLOBIN AND HEMOGLOBIN-HAPTOGLOBIN-BINDING PROTEIN 1-RELATED"/>
    <property type="match status" value="1"/>
</dbReference>
<dbReference type="Pfam" id="PF13715">
    <property type="entry name" value="CarbopepD_reg_2"/>
    <property type="match status" value="1"/>
</dbReference>
<evidence type="ECO:0000256" key="6">
    <source>
        <dbReference type="ARBA" id="ARBA00023077"/>
    </source>
</evidence>
<dbReference type="FunFam" id="2.170.130.10:FF:000008">
    <property type="entry name" value="SusC/RagA family TonB-linked outer membrane protein"/>
    <property type="match status" value="1"/>
</dbReference>
<dbReference type="PANTHER" id="PTHR30069">
    <property type="entry name" value="TONB-DEPENDENT OUTER MEMBRANE RECEPTOR"/>
    <property type="match status" value="1"/>
</dbReference>
<dbReference type="EMBL" id="PISP01000001">
    <property type="protein sequence ID" value="PKD44356.1"/>
    <property type="molecule type" value="Genomic_DNA"/>
</dbReference>
<dbReference type="InterPro" id="IPR008969">
    <property type="entry name" value="CarboxyPept-like_regulatory"/>
</dbReference>
<dbReference type="Proteomes" id="UP000233398">
    <property type="component" value="Unassembled WGS sequence"/>
</dbReference>
<dbReference type="GO" id="GO:0044718">
    <property type="term" value="P:siderophore transmembrane transport"/>
    <property type="evidence" value="ECO:0007669"/>
    <property type="project" value="TreeGrafter"/>
</dbReference>
<keyword evidence="2 10" id="KW-0813">Transport</keyword>
<dbReference type="GO" id="GO:0009279">
    <property type="term" value="C:cell outer membrane"/>
    <property type="evidence" value="ECO:0007669"/>
    <property type="project" value="UniProtKB-SubCell"/>
</dbReference>
<gene>
    <name evidence="15" type="ORF">CWD77_02490</name>
</gene>